<keyword evidence="4 5" id="KW-0862">Zinc</keyword>
<reference evidence="8 9" key="1">
    <citation type="submission" date="2016-03" db="EMBL/GenBank/DDBJ databases">
        <authorList>
            <person name="Ploux O."/>
        </authorList>
    </citation>
    <scope>NUCLEOTIDE SEQUENCE [LARGE SCALE GENOMIC DNA]</scope>
    <source>
        <strain evidence="8 9">UAMH 11012</strain>
    </source>
</reference>
<evidence type="ECO:0000256" key="3">
    <source>
        <dbReference type="ARBA" id="ARBA00022723"/>
    </source>
</evidence>
<keyword evidence="2 5" id="KW-0819">tRNA processing</keyword>
<feature type="domain" description="tRNA-guanine(15) transglycosylase-like" evidence="7">
    <location>
        <begin position="24"/>
        <end position="401"/>
    </location>
</feature>
<evidence type="ECO:0000256" key="4">
    <source>
        <dbReference type="ARBA" id="ARBA00022833"/>
    </source>
</evidence>
<feature type="region of interest" description="Disordered" evidence="6">
    <location>
        <begin position="415"/>
        <end position="455"/>
    </location>
</feature>
<keyword evidence="8" id="KW-0808">Transferase</keyword>
<accession>A0A1L7WUP7</accession>
<evidence type="ECO:0000256" key="6">
    <source>
        <dbReference type="SAM" id="MobiDB-lite"/>
    </source>
</evidence>
<evidence type="ECO:0000256" key="2">
    <source>
        <dbReference type="ARBA" id="ARBA00022694"/>
    </source>
</evidence>
<evidence type="ECO:0000259" key="7">
    <source>
        <dbReference type="Pfam" id="PF01702"/>
    </source>
</evidence>
<comment type="subcellular location">
    <subcellularLocation>
        <location evidence="5">Cytoplasm</location>
    </subcellularLocation>
</comment>
<dbReference type="OrthoDB" id="27601at2759"/>
<dbReference type="PANTHER" id="PTHR46064:SF1">
    <property type="entry name" value="QUEUINE TRNA-RIBOSYLTRANSFERASE ACCESSORY SUBUNIT 2"/>
    <property type="match status" value="1"/>
</dbReference>
<dbReference type="STRING" id="576137.A0A1L7WUP7"/>
<dbReference type="PANTHER" id="PTHR46064">
    <property type="entry name" value="QUEUINE TRNA-RIBOSYLTRANSFERASE ACCESSORY SUBUNIT 2"/>
    <property type="match status" value="1"/>
</dbReference>
<feature type="binding site" evidence="5">
    <location>
        <position position="337"/>
    </location>
    <ligand>
        <name>Zn(2+)</name>
        <dbReference type="ChEBI" id="CHEBI:29105"/>
    </ligand>
</feature>
<protein>
    <recommendedName>
        <fullName evidence="5">Queuine tRNA-ribosyltransferase accessory subunit 2</fullName>
    </recommendedName>
    <alternativeName>
        <fullName evidence="5">Queuine tRNA-ribosyltransferase domain-containing protein 1</fullName>
    </alternativeName>
</protein>
<comment type="subunit">
    <text evidence="5">Heterodimer of a catalytic subunit and an accessory subunit.</text>
</comment>
<feature type="compositionally biased region" description="Basic and acidic residues" evidence="6">
    <location>
        <begin position="419"/>
        <end position="429"/>
    </location>
</feature>
<sequence>MASENGGRLAFEVLTQVDHSVIAPRLGRLSVPGRKDLETPNFFAITSRGAAPHMTPDVISSRTQFGGVHMALEDFVDKAGKGGTPPIMNVPNSSPLHTFTALPKRISTLLAPRRTPAVTAPVGNSNTAVSIFTSTGFQAISNKNYINYISAMHPDIAIGLGDVPYGSVPGSKRVEKMGDRTEKWLSELLNEKSEEQAVFAPILPIDFLSQSEYINYIADEAANSVSGLAFYDSNILPDIPATTAVAKLPRLTLDEPSSPAQILRQISLGMDIFTIPFIGFATDAGIALTFRFPKPLPPGSEGEQKEEMSSGTSLSPLGIDMWTSSHATTLSPLSLGCECYTCTSHHLAYIQHLLSAKEMLGWTLIQIHNHYIMSEFFAAIRSSIRKGAFEEDVRVFERVYESELPEKSGSGLRVRGYHYKSEGPGEPKKNRSAWGNLGPNEGKVEALIPIRTQRD</sequence>
<evidence type="ECO:0000256" key="5">
    <source>
        <dbReference type="HAMAP-Rule" id="MF_03043"/>
    </source>
</evidence>
<dbReference type="EMBL" id="FJOG01000008">
    <property type="protein sequence ID" value="CZR56460.1"/>
    <property type="molecule type" value="Genomic_DNA"/>
</dbReference>
<keyword evidence="9" id="KW-1185">Reference proteome</keyword>
<dbReference type="Pfam" id="PF01702">
    <property type="entry name" value="TGT"/>
    <property type="match status" value="1"/>
</dbReference>
<dbReference type="InterPro" id="IPR050852">
    <property type="entry name" value="Queuine_tRNA-ribosyltrfase"/>
</dbReference>
<comment type="function">
    <text evidence="5">Non-catalytic subunit of the queuine tRNA-ribosyltransferase (TGT) that catalyzes the base-exchange of a guanine (G) residue with queuine (Q) at position 34 (anticodon wobble position) in tRNAs with GU(N) anticodons (tRNA-Asp, -Asn, -His and -Tyr), resulting in the hypermodified nucleoside queuosine (7-(((4,5-cis-dihydroxy-2-cyclopenten-1-yl)amino)methyl)-7-deazaguanosine).</text>
</comment>
<dbReference type="GO" id="GO:0006400">
    <property type="term" value="P:tRNA modification"/>
    <property type="evidence" value="ECO:0007669"/>
    <property type="project" value="InterPro"/>
</dbReference>
<dbReference type="AlphaFoldDB" id="A0A1L7WUP7"/>
<comment type="cofactor">
    <cofactor evidence="5">
        <name>Zn(2+)</name>
        <dbReference type="ChEBI" id="CHEBI:29105"/>
    </cofactor>
    <text evidence="5">Binds 1 zinc ion per subunit.</text>
</comment>
<proteinExistence type="inferred from homology"/>
<gene>
    <name evidence="8" type="ORF">PAC_06348</name>
</gene>
<comment type="similarity">
    <text evidence="5">Belongs to the queuine tRNA-ribosyltransferase family. QTRT2 subfamily.</text>
</comment>
<feature type="binding site" evidence="5">
    <location>
        <position position="368"/>
    </location>
    <ligand>
        <name>Zn(2+)</name>
        <dbReference type="ChEBI" id="CHEBI:29105"/>
    </ligand>
</feature>
<feature type="binding site" evidence="5">
    <location>
        <position position="339"/>
    </location>
    <ligand>
        <name>Zn(2+)</name>
        <dbReference type="ChEBI" id="CHEBI:29105"/>
    </ligand>
</feature>
<dbReference type="GO" id="GO:0008479">
    <property type="term" value="F:tRNA-guanosine(34) queuine transglycosylase activity"/>
    <property type="evidence" value="ECO:0007669"/>
    <property type="project" value="UniProtKB-UniRule"/>
</dbReference>
<dbReference type="SUPFAM" id="SSF51713">
    <property type="entry name" value="tRNA-guanine transglycosylase"/>
    <property type="match status" value="1"/>
</dbReference>
<dbReference type="HAMAP" id="MF_03043">
    <property type="entry name" value="QTRT2"/>
    <property type="match status" value="1"/>
</dbReference>
<dbReference type="GO" id="GO:0005737">
    <property type="term" value="C:cytoplasm"/>
    <property type="evidence" value="ECO:0007669"/>
    <property type="project" value="UniProtKB-SubCell"/>
</dbReference>
<evidence type="ECO:0000313" key="8">
    <source>
        <dbReference type="EMBL" id="CZR56460.1"/>
    </source>
</evidence>
<dbReference type="InterPro" id="IPR036511">
    <property type="entry name" value="TGT-like_sf"/>
</dbReference>
<name>A0A1L7WUP7_9HELO</name>
<keyword evidence="1 5" id="KW-0963">Cytoplasm</keyword>
<dbReference type="Proteomes" id="UP000184330">
    <property type="component" value="Unassembled WGS sequence"/>
</dbReference>
<evidence type="ECO:0000313" key="9">
    <source>
        <dbReference type="Proteomes" id="UP000184330"/>
    </source>
</evidence>
<dbReference type="Gene3D" id="3.20.20.105">
    <property type="entry name" value="Queuine tRNA-ribosyltransferase-like"/>
    <property type="match status" value="1"/>
</dbReference>
<keyword evidence="3 5" id="KW-0479">Metal-binding</keyword>
<feature type="binding site" evidence="5">
    <location>
        <position position="342"/>
    </location>
    <ligand>
        <name>Zn(2+)</name>
        <dbReference type="ChEBI" id="CHEBI:29105"/>
    </ligand>
</feature>
<evidence type="ECO:0000256" key="1">
    <source>
        <dbReference type="ARBA" id="ARBA00022490"/>
    </source>
</evidence>
<dbReference type="InterPro" id="IPR028592">
    <property type="entry name" value="QTRTD1"/>
</dbReference>
<dbReference type="GO" id="GO:0046872">
    <property type="term" value="F:metal ion binding"/>
    <property type="evidence" value="ECO:0007669"/>
    <property type="project" value="UniProtKB-KW"/>
</dbReference>
<organism evidence="8 9">
    <name type="scientific">Phialocephala subalpina</name>
    <dbReference type="NCBI Taxonomy" id="576137"/>
    <lineage>
        <taxon>Eukaryota</taxon>
        <taxon>Fungi</taxon>
        <taxon>Dikarya</taxon>
        <taxon>Ascomycota</taxon>
        <taxon>Pezizomycotina</taxon>
        <taxon>Leotiomycetes</taxon>
        <taxon>Helotiales</taxon>
        <taxon>Mollisiaceae</taxon>
        <taxon>Phialocephala</taxon>
        <taxon>Phialocephala fortinii species complex</taxon>
    </lineage>
</organism>
<dbReference type="InterPro" id="IPR002616">
    <property type="entry name" value="tRNA_ribo_trans-like"/>
</dbReference>